<comment type="subcellular location">
    <subcellularLocation>
        <location evidence="1 7">Cell membrane</location>
        <topology evidence="1 7">Multi-pass membrane protein</topology>
    </subcellularLocation>
</comment>
<dbReference type="InterPro" id="IPR000515">
    <property type="entry name" value="MetI-like"/>
</dbReference>
<protein>
    <submittedName>
        <fullName evidence="9">ABC transporter permease</fullName>
    </submittedName>
</protein>
<dbReference type="GO" id="GO:0055085">
    <property type="term" value="P:transmembrane transport"/>
    <property type="evidence" value="ECO:0007669"/>
    <property type="project" value="InterPro"/>
</dbReference>
<dbReference type="Proteomes" id="UP001139354">
    <property type="component" value="Unassembled WGS sequence"/>
</dbReference>
<name>A0A9X1LW52_9MICO</name>
<dbReference type="Pfam" id="PF00528">
    <property type="entry name" value="BPD_transp_1"/>
    <property type="match status" value="1"/>
</dbReference>
<evidence type="ECO:0000313" key="9">
    <source>
        <dbReference type="EMBL" id="MCC2033129.1"/>
    </source>
</evidence>
<dbReference type="EMBL" id="JAGTTN010000004">
    <property type="protein sequence ID" value="MCC2033129.1"/>
    <property type="molecule type" value="Genomic_DNA"/>
</dbReference>
<dbReference type="Gene3D" id="1.10.3720.10">
    <property type="entry name" value="MetI-like"/>
    <property type="match status" value="1"/>
</dbReference>
<evidence type="ECO:0000256" key="7">
    <source>
        <dbReference type="RuleBase" id="RU363032"/>
    </source>
</evidence>
<feature type="transmembrane region" description="Helical" evidence="7">
    <location>
        <begin position="211"/>
        <end position="231"/>
    </location>
</feature>
<keyword evidence="6 7" id="KW-0472">Membrane</keyword>
<accession>A0A9X1LW52</accession>
<evidence type="ECO:0000256" key="3">
    <source>
        <dbReference type="ARBA" id="ARBA00022475"/>
    </source>
</evidence>
<keyword evidence="2 7" id="KW-0813">Transport</keyword>
<keyword evidence="10" id="KW-1185">Reference proteome</keyword>
<dbReference type="RefSeq" id="WP_229385096.1">
    <property type="nucleotide sequence ID" value="NZ_JAGTTN010000004.1"/>
</dbReference>
<feature type="domain" description="ABC transmembrane type-1" evidence="8">
    <location>
        <begin position="85"/>
        <end position="274"/>
    </location>
</feature>
<dbReference type="InterPro" id="IPR035906">
    <property type="entry name" value="MetI-like_sf"/>
</dbReference>
<reference evidence="9" key="1">
    <citation type="submission" date="2021-04" db="EMBL/GenBank/DDBJ databases">
        <title>Microbacterium tenobrionis sp. nov. and Microbacterium allomyrinae sp. nov., isolated from larvae of Tenobrio molitor and Allomyrina dichotoma, respectively.</title>
        <authorList>
            <person name="Lee S.D."/>
        </authorList>
    </citation>
    <scope>NUCLEOTIDE SEQUENCE</scope>
    <source>
        <strain evidence="9">BWT-G7</strain>
    </source>
</reference>
<evidence type="ECO:0000313" key="10">
    <source>
        <dbReference type="Proteomes" id="UP001139354"/>
    </source>
</evidence>
<keyword evidence="4 7" id="KW-0812">Transmembrane</keyword>
<feature type="transmembrane region" description="Helical" evidence="7">
    <location>
        <begin position="26"/>
        <end position="48"/>
    </location>
</feature>
<dbReference type="SUPFAM" id="SSF161098">
    <property type="entry name" value="MetI-like"/>
    <property type="match status" value="1"/>
</dbReference>
<sequence>MTATAVLGRGIVAPLRWARLPHWFDGIVYLMLLALVVAVAFGGVLAPYDPYQVDLPSALLPPSPEHLMGTDENGRDIWSRILTGAAGTLWSAFLIAVVAAFIGVAAAALAASLGRWVDESIMRLCDILLAVPSLVLALGIAIALGPSLESAAIAMIIASWPGTTRVVRGVFRTTMSQSYVESARAMGASKTRVMLQHVIPNSLDVVIVQTAFDIGGLTLLLAGLSYIGVGAQPPSAEWGAMASAGGAYALTSWWVALWPGLAITFAVVTFGLMGEILQARLNPLLRRK</sequence>
<comment type="caution">
    <text evidence="9">The sequence shown here is derived from an EMBL/GenBank/DDBJ whole genome shotgun (WGS) entry which is preliminary data.</text>
</comment>
<dbReference type="GO" id="GO:0005886">
    <property type="term" value="C:plasma membrane"/>
    <property type="evidence" value="ECO:0007669"/>
    <property type="project" value="UniProtKB-SubCell"/>
</dbReference>
<dbReference type="PANTHER" id="PTHR43386">
    <property type="entry name" value="OLIGOPEPTIDE TRANSPORT SYSTEM PERMEASE PROTEIN APPC"/>
    <property type="match status" value="1"/>
</dbReference>
<dbReference type="PROSITE" id="PS50928">
    <property type="entry name" value="ABC_TM1"/>
    <property type="match status" value="1"/>
</dbReference>
<dbReference type="InterPro" id="IPR050366">
    <property type="entry name" value="BP-dependent_transpt_permease"/>
</dbReference>
<organism evidence="9 10">
    <name type="scientific">Microbacterium allomyrinae</name>
    <dbReference type="NCBI Taxonomy" id="2830666"/>
    <lineage>
        <taxon>Bacteria</taxon>
        <taxon>Bacillati</taxon>
        <taxon>Actinomycetota</taxon>
        <taxon>Actinomycetes</taxon>
        <taxon>Micrococcales</taxon>
        <taxon>Microbacteriaceae</taxon>
        <taxon>Microbacterium</taxon>
    </lineage>
</organism>
<evidence type="ECO:0000256" key="1">
    <source>
        <dbReference type="ARBA" id="ARBA00004651"/>
    </source>
</evidence>
<gene>
    <name evidence="9" type="ORF">KEC57_13160</name>
</gene>
<feature type="transmembrane region" description="Helical" evidence="7">
    <location>
        <begin position="89"/>
        <end position="112"/>
    </location>
</feature>
<evidence type="ECO:0000256" key="4">
    <source>
        <dbReference type="ARBA" id="ARBA00022692"/>
    </source>
</evidence>
<evidence type="ECO:0000256" key="5">
    <source>
        <dbReference type="ARBA" id="ARBA00022989"/>
    </source>
</evidence>
<dbReference type="PANTHER" id="PTHR43386:SF1">
    <property type="entry name" value="D,D-DIPEPTIDE TRANSPORT SYSTEM PERMEASE PROTEIN DDPC-RELATED"/>
    <property type="match status" value="1"/>
</dbReference>
<keyword evidence="5 7" id="KW-1133">Transmembrane helix</keyword>
<dbReference type="CDD" id="cd06261">
    <property type="entry name" value="TM_PBP2"/>
    <property type="match status" value="1"/>
</dbReference>
<proteinExistence type="inferred from homology"/>
<evidence type="ECO:0000256" key="2">
    <source>
        <dbReference type="ARBA" id="ARBA00022448"/>
    </source>
</evidence>
<feature type="transmembrane region" description="Helical" evidence="7">
    <location>
        <begin position="124"/>
        <end position="144"/>
    </location>
</feature>
<feature type="transmembrane region" description="Helical" evidence="7">
    <location>
        <begin position="251"/>
        <end position="277"/>
    </location>
</feature>
<evidence type="ECO:0000259" key="8">
    <source>
        <dbReference type="PROSITE" id="PS50928"/>
    </source>
</evidence>
<comment type="similarity">
    <text evidence="7">Belongs to the binding-protein-dependent transport system permease family.</text>
</comment>
<keyword evidence="3" id="KW-1003">Cell membrane</keyword>
<evidence type="ECO:0000256" key="6">
    <source>
        <dbReference type="ARBA" id="ARBA00023136"/>
    </source>
</evidence>
<dbReference type="AlphaFoldDB" id="A0A9X1LW52"/>